<feature type="domain" description="DUF5683" evidence="1">
    <location>
        <begin position="53"/>
        <end position="199"/>
    </location>
</feature>
<dbReference type="RefSeq" id="WP_344923734.1">
    <property type="nucleotide sequence ID" value="NZ_BAABCW010000001.1"/>
</dbReference>
<proteinExistence type="predicted"/>
<dbReference type="Proteomes" id="UP001500459">
    <property type="component" value="Unassembled WGS sequence"/>
</dbReference>
<keyword evidence="3" id="KW-1185">Reference proteome</keyword>
<gene>
    <name evidence="2" type="ORF">GCM10022393_00750</name>
</gene>
<reference evidence="3" key="1">
    <citation type="journal article" date="2019" name="Int. J. Syst. Evol. Microbiol.">
        <title>The Global Catalogue of Microorganisms (GCM) 10K type strain sequencing project: providing services to taxonomists for standard genome sequencing and annotation.</title>
        <authorList>
            <consortium name="The Broad Institute Genomics Platform"/>
            <consortium name="The Broad Institute Genome Sequencing Center for Infectious Disease"/>
            <person name="Wu L."/>
            <person name="Ma J."/>
        </authorList>
    </citation>
    <scope>NUCLEOTIDE SEQUENCE [LARGE SCALE GENOMIC DNA]</scope>
    <source>
        <strain evidence="3">JCM 17106</strain>
    </source>
</reference>
<name>A0ABP7X9L6_9FLAO</name>
<protein>
    <recommendedName>
        <fullName evidence="1">DUF5683 domain-containing protein</fullName>
    </recommendedName>
</protein>
<accession>A0ABP7X9L6</accession>
<organism evidence="2 3">
    <name type="scientific">Aquimarina addita</name>
    <dbReference type="NCBI Taxonomy" id="870485"/>
    <lineage>
        <taxon>Bacteria</taxon>
        <taxon>Pseudomonadati</taxon>
        <taxon>Bacteroidota</taxon>
        <taxon>Flavobacteriia</taxon>
        <taxon>Flavobacteriales</taxon>
        <taxon>Flavobacteriaceae</taxon>
        <taxon>Aquimarina</taxon>
    </lineage>
</organism>
<evidence type="ECO:0000313" key="2">
    <source>
        <dbReference type="EMBL" id="GAA4106374.1"/>
    </source>
</evidence>
<dbReference type="Pfam" id="PF18935">
    <property type="entry name" value="DUF5683"/>
    <property type="match status" value="1"/>
</dbReference>
<evidence type="ECO:0000259" key="1">
    <source>
        <dbReference type="Pfam" id="PF18935"/>
    </source>
</evidence>
<dbReference type="InterPro" id="IPR043738">
    <property type="entry name" value="DUF5683"/>
</dbReference>
<dbReference type="EMBL" id="BAABCW010000001">
    <property type="protein sequence ID" value="GAA4106374.1"/>
    <property type="molecule type" value="Genomic_DNA"/>
</dbReference>
<comment type="caution">
    <text evidence="2">The sequence shown here is derived from an EMBL/GenBank/DDBJ whole genome shotgun (WGS) entry which is preliminary data.</text>
</comment>
<sequence>MKSNLIYITLIVFFSFHQISAQEEDEGEELKIVTEEVAVKKKKKEKKFKPYEPLAPARAAFYSAILPGLGQLNNGDYWKVPIVYAALGTTIYFYSENSRVYNRLRDVYKKRISGVDAADLDFSDFSDDQLISLQTSFRKDREGFLLGTVAIYLANIIEANVAAHLRQYNISEDLTFKPKLNFNEFNARPSYGVSLNYSF</sequence>
<evidence type="ECO:0000313" key="3">
    <source>
        <dbReference type="Proteomes" id="UP001500459"/>
    </source>
</evidence>